<organism evidence="2 3">
    <name type="scientific">Anaplasma phagocytophilum str. CRT53-1</name>
    <dbReference type="NCBI Taxonomy" id="1359157"/>
    <lineage>
        <taxon>Bacteria</taxon>
        <taxon>Pseudomonadati</taxon>
        <taxon>Pseudomonadota</taxon>
        <taxon>Alphaproteobacteria</taxon>
        <taxon>Rickettsiales</taxon>
        <taxon>Anaplasmataceae</taxon>
        <taxon>Anaplasma</taxon>
        <taxon>phagocytophilum group</taxon>
    </lineage>
</organism>
<keyword evidence="1" id="KW-0472">Membrane</keyword>
<reference evidence="2 3" key="1">
    <citation type="submission" date="2015-01" db="EMBL/GenBank/DDBJ databases">
        <title>Genome Sequencing of Rickettsiales.</title>
        <authorList>
            <person name="Daugherty S.C."/>
            <person name="Su Q."/>
            <person name="Abolude K."/>
            <person name="Beier-Sexton M."/>
            <person name="Carlyon J.A."/>
            <person name="Carter R."/>
            <person name="Day N.P."/>
            <person name="Dumler S.J."/>
            <person name="Dyachenko V."/>
            <person name="Godinez A."/>
            <person name="Kurtti T.J."/>
            <person name="Lichay M."/>
            <person name="Mullins K.E."/>
            <person name="Ott S."/>
            <person name="Pappas-Brown V."/>
            <person name="Paris D.H."/>
            <person name="Patel P."/>
            <person name="Richards A.L."/>
            <person name="Sadzewicz L."/>
            <person name="Sears K."/>
            <person name="Seidman D."/>
            <person name="Sengamalay N."/>
            <person name="Stenos J."/>
            <person name="Tallon L.J."/>
            <person name="Vincent G."/>
            <person name="Fraser C.M."/>
            <person name="Munderloh U."/>
            <person name="Dunning-Hotopp J.C."/>
        </authorList>
    </citation>
    <scope>NUCLEOTIDE SEQUENCE [LARGE SCALE GENOMIC DNA]</scope>
    <source>
        <strain evidence="2 3">CRT53-1</strain>
    </source>
</reference>
<comment type="caution">
    <text evidence="2">The sequence shown here is derived from an EMBL/GenBank/DDBJ whole genome shotgun (WGS) entry which is preliminary data.</text>
</comment>
<dbReference type="AlphaFoldDB" id="A0A0F3Q5L7"/>
<dbReference type="Proteomes" id="UP000033722">
    <property type="component" value="Unassembled WGS sequence"/>
</dbReference>
<feature type="transmembrane region" description="Helical" evidence="1">
    <location>
        <begin position="28"/>
        <end position="48"/>
    </location>
</feature>
<evidence type="ECO:0000313" key="3">
    <source>
        <dbReference type="Proteomes" id="UP000033722"/>
    </source>
</evidence>
<sequence length="57" mass="6664">MTVSRAKNYSENSLLSALAQRRFFWKQYMSFASGGFLPLMMLGMHMSLCHMMRELLL</sequence>
<protein>
    <submittedName>
        <fullName evidence="2">Type IV secretion system, VirB6 family domain protein</fullName>
    </submittedName>
</protein>
<dbReference type="EMBL" id="LAOD01000009">
    <property type="protein sequence ID" value="KJV87461.1"/>
    <property type="molecule type" value="Genomic_DNA"/>
</dbReference>
<dbReference type="PATRIC" id="fig|1359157.3.peg.1904"/>
<proteinExistence type="predicted"/>
<evidence type="ECO:0000313" key="2">
    <source>
        <dbReference type="EMBL" id="KJV87461.1"/>
    </source>
</evidence>
<keyword evidence="1" id="KW-0812">Transmembrane</keyword>
<gene>
    <name evidence="2" type="ORF">APHCRT_0428</name>
</gene>
<keyword evidence="1" id="KW-1133">Transmembrane helix</keyword>
<evidence type="ECO:0000256" key="1">
    <source>
        <dbReference type="SAM" id="Phobius"/>
    </source>
</evidence>
<name>A0A0F3Q5L7_ANAPH</name>
<accession>A0A0F3Q5L7</accession>